<keyword evidence="4" id="KW-1185">Reference proteome</keyword>
<dbReference type="AlphaFoldDB" id="A0A1I3BK24"/>
<comment type="similarity">
    <text evidence="1">Belongs to the amidase family.</text>
</comment>
<sequence>MSLTDDAFGYASARELHGLYAAGEAAPSEAVAAVLRRIEALDPGLNAFSSVMAEEAMAAARASDARFAAGEARPLEGVPVTIKDFYDVAGQPTETGSWAVRKGPAAADNPVTARLRAAGAVIVGKTTMSEFAWSGISRNPVNGITHNPWGHGLNAGASSAGAGVAAAAGFGPLHLGSDGAGSIRMPAHFCGVFGLKPTYGRVPHVPVSNTDYAAYIGPMTRTVADGAAMLKVMAGPHPLDHTSAEAPPADYPALLDRPLRGRRIAFSPDLGHARVDPEVAQVVARAVKSLEDLGAQVEEISPPWGPLGPDLGRFYWTAFLGRRAALLEEYEARMGADLVACIREGAHYSATDYLDWRERKFAYVAQIAQTLQAYDLLVTPAASVAAFPVELVQPEHWHAHAWDWLAWAQFSYPFNMSGDPACSVPCGVTPAGLPVGLQIVARRFDDLGVLQAAHAFEQARGPFARPPL</sequence>
<dbReference type="Gene3D" id="3.90.1300.10">
    <property type="entry name" value="Amidase signature (AS) domain"/>
    <property type="match status" value="1"/>
</dbReference>
<evidence type="ECO:0000256" key="1">
    <source>
        <dbReference type="ARBA" id="ARBA00009199"/>
    </source>
</evidence>
<feature type="domain" description="Amidase" evidence="2">
    <location>
        <begin position="29"/>
        <end position="449"/>
    </location>
</feature>
<dbReference type="OrthoDB" id="9777859at2"/>
<dbReference type="RefSeq" id="WP_092856747.1">
    <property type="nucleotide sequence ID" value="NZ_FOQH01000001.1"/>
</dbReference>
<organism evidence="3 4">
    <name type="scientific">Albimonas pacifica</name>
    <dbReference type="NCBI Taxonomy" id="1114924"/>
    <lineage>
        <taxon>Bacteria</taxon>
        <taxon>Pseudomonadati</taxon>
        <taxon>Pseudomonadota</taxon>
        <taxon>Alphaproteobacteria</taxon>
        <taxon>Rhodobacterales</taxon>
        <taxon>Paracoccaceae</taxon>
        <taxon>Albimonas</taxon>
    </lineage>
</organism>
<dbReference type="PANTHER" id="PTHR11895">
    <property type="entry name" value="TRANSAMIDASE"/>
    <property type="match status" value="1"/>
</dbReference>
<evidence type="ECO:0000259" key="2">
    <source>
        <dbReference type="Pfam" id="PF01425"/>
    </source>
</evidence>
<dbReference type="PANTHER" id="PTHR11895:SF7">
    <property type="entry name" value="GLUTAMYL-TRNA(GLN) AMIDOTRANSFERASE SUBUNIT A, MITOCHONDRIAL"/>
    <property type="match status" value="1"/>
</dbReference>
<dbReference type="InterPro" id="IPR000120">
    <property type="entry name" value="Amidase"/>
</dbReference>
<gene>
    <name evidence="3" type="ORF">SAMN05216258_101116</name>
</gene>
<dbReference type="Proteomes" id="UP000199377">
    <property type="component" value="Unassembled WGS sequence"/>
</dbReference>
<keyword evidence="3" id="KW-0808">Transferase</keyword>
<protein>
    <submittedName>
        <fullName evidence="3">Aspartyl-tRNA(Asn)/glutamyl-tRNA(Gln) amidotransferase subunit A</fullName>
    </submittedName>
</protein>
<dbReference type="EMBL" id="FOQH01000001">
    <property type="protein sequence ID" value="SFH62081.1"/>
    <property type="molecule type" value="Genomic_DNA"/>
</dbReference>
<dbReference type="InterPro" id="IPR036928">
    <property type="entry name" value="AS_sf"/>
</dbReference>
<dbReference type="SUPFAM" id="SSF75304">
    <property type="entry name" value="Amidase signature (AS) enzymes"/>
    <property type="match status" value="1"/>
</dbReference>
<name>A0A1I3BK24_9RHOB</name>
<dbReference type="GO" id="GO:0016740">
    <property type="term" value="F:transferase activity"/>
    <property type="evidence" value="ECO:0007669"/>
    <property type="project" value="UniProtKB-KW"/>
</dbReference>
<dbReference type="STRING" id="1114924.SAMN05216258_101116"/>
<proteinExistence type="inferred from homology"/>
<reference evidence="3 4" key="1">
    <citation type="submission" date="2016-10" db="EMBL/GenBank/DDBJ databases">
        <authorList>
            <person name="de Groot N.N."/>
        </authorList>
    </citation>
    <scope>NUCLEOTIDE SEQUENCE [LARGE SCALE GENOMIC DNA]</scope>
    <source>
        <strain evidence="3 4">CGMCC 1.11030</strain>
    </source>
</reference>
<evidence type="ECO:0000313" key="4">
    <source>
        <dbReference type="Proteomes" id="UP000199377"/>
    </source>
</evidence>
<dbReference type="Pfam" id="PF01425">
    <property type="entry name" value="Amidase"/>
    <property type="match status" value="1"/>
</dbReference>
<evidence type="ECO:0000313" key="3">
    <source>
        <dbReference type="EMBL" id="SFH62081.1"/>
    </source>
</evidence>
<accession>A0A1I3BK24</accession>
<dbReference type="InterPro" id="IPR023631">
    <property type="entry name" value="Amidase_dom"/>
</dbReference>